<evidence type="ECO:0000256" key="4">
    <source>
        <dbReference type="ARBA" id="ARBA00023172"/>
    </source>
</evidence>
<dbReference type="PROSITE" id="PS51900">
    <property type="entry name" value="CB"/>
    <property type="match status" value="1"/>
</dbReference>
<name>A0A0H2MJ05_9PROT</name>
<accession>A0A0H2MJ05</accession>
<evidence type="ECO:0000259" key="7">
    <source>
        <dbReference type="PROSITE" id="PS51900"/>
    </source>
</evidence>
<feature type="domain" description="Tyr recombinase" evidence="6">
    <location>
        <begin position="159"/>
        <end position="324"/>
    </location>
</feature>
<evidence type="ECO:0008006" key="10">
    <source>
        <dbReference type="Google" id="ProtNLM"/>
    </source>
</evidence>
<comment type="caution">
    <text evidence="8">The sequence shown here is derived from an EMBL/GenBank/DDBJ whole genome shotgun (WGS) entry which is preliminary data.</text>
</comment>
<dbReference type="InterPro" id="IPR050090">
    <property type="entry name" value="Tyrosine_recombinase_XerCD"/>
</dbReference>
<dbReference type="PROSITE" id="PS51898">
    <property type="entry name" value="TYR_RECOMBINASE"/>
    <property type="match status" value="1"/>
</dbReference>
<dbReference type="InterPro" id="IPR002104">
    <property type="entry name" value="Integrase_catalytic"/>
</dbReference>
<dbReference type="InterPro" id="IPR013762">
    <property type="entry name" value="Integrase-like_cat_sf"/>
</dbReference>
<dbReference type="STRING" id="1489064.WH96_01145"/>
<dbReference type="PANTHER" id="PTHR30349">
    <property type="entry name" value="PHAGE INTEGRASE-RELATED"/>
    <property type="match status" value="1"/>
</dbReference>
<sequence>MASIRQLKSGKFNAQIRLKGLKPISGTFITREEAEHWVAQQESRHTLNVNELKENHLTLFELGSAYSEQVLKGRSSYETTVRRLERFRKRLPHLLTEITKEHVNNYRLARLKEVGSVAVRDELQLLNRFYRWGYGELLIDKKTIPNPVKPVKLPRASKPSTKIVSREELRELLDGLTGDCKIIVELLFETACRRSEIVFITAGAIDLTEQTIFLEQTKTDVERYVPLTTRAVTILEKCIANKNHNDRLFNITPAAVTRACARVRKAKNLHPHVRPHQLRHSRITEVARKGFNQGQLALVSGHRDARSLTRYTHLSVKDVIKLIE</sequence>
<dbReference type="RefSeq" id="WP_047762296.1">
    <property type="nucleotide sequence ID" value="NZ_LAQL01000002.1"/>
</dbReference>
<reference evidence="8 9" key="1">
    <citation type="submission" date="2015-03" db="EMBL/GenBank/DDBJ databases">
        <title>Genome Sequence of Kiloniella spongiae MEBiC09566, isolated from a marine sponge.</title>
        <authorList>
            <person name="Shao Z."/>
            <person name="Wang L."/>
            <person name="Li X."/>
        </authorList>
    </citation>
    <scope>NUCLEOTIDE SEQUENCE [LARGE SCALE GENOMIC DNA]</scope>
    <source>
        <strain evidence="8 9">MEBiC09566</strain>
    </source>
</reference>
<dbReference type="SUPFAM" id="SSF56349">
    <property type="entry name" value="DNA breaking-rejoining enzymes"/>
    <property type="match status" value="1"/>
</dbReference>
<dbReference type="Proteomes" id="UP000035444">
    <property type="component" value="Unassembled WGS sequence"/>
</dbReference>
<dbReference type="OrthoDB" id="6388170at2"/>
<keyword evidence="4" id="KW-0233">DNA recombination</keyword>
<dbReference type="EMBL" id="LAQL01000002">
    <property type="protein sequence ID" value="KLN62171.1"/>
    <property type="molecule type" value="Genomic_DNA"/>
</dbReference>
<dbReference type="AlphaFoldDB" id="A0A0H2MJ05"/>
<keyword evidence="2" id="KW-0229">DNA integration</keyword>
<evidence type="ECO:0000256" key="3">
    <source>
        <dbReference type="ARBA" id="ARBA00023125"/>
    </source>
</evidence>
<comment type="similarity">
    <text evidence="1">Belongs to the 'phage' integrase family.</text>
</comment>
<dbReference type="Gene3D" id="1.10.443.10">
    <property type="entry name" value="Intergrase catalytic core"/>
    <property type="match status" value="1"/>
</dbReference>
<dbReference type="PANTHER" id="PTHR30349:SF41">
    <property type="entry name" value="INTEGRASE_RECOMBINASE PROTEIN MJ0367-RELATED"/>
    <property type="match status" value="1"/>
</dbReference>
<evidence type="ECO:0000259" key="6">
    <source>
        <dbReference type="PROSITE" id="PS51898"/>
    </source>
</evidence>
<dbReference type="GO" id="GO:0003677">
    <property type="term" value="F:DNA binding"/>
    <property type="evidence" value="ECO:0007669"/>
    <property type="project" value="UniProtKB-UniRule"/>
</dbReference>
<evidence type="ECO:0000313" key="8">
    <source>
        <dbReference type="EMBL" id="KLN62171.1"/>
    </source>
</evidence>
<proteinExistence type="inferred from homology"/>
<evidence type="ECO:0000256" key="2">
    <source>
        <dbReference type="ARBA" id="ARBA00022908"/>
    </source>
</evidence>
<evidence type="ECO:0000256" key="5">
    <source>
        <dbReference type="PROSITE-ProRule" id="PRU01248"/>
    </source>
</evidence>
<dbReference type="Pfam" id="PF00589">
    <property type="entry name" value="Phage_integrase"/>
    <property type="match status" value="1"/>
</dbReference>
<dbReference type="CDD" id="cd00796">
    <property type="entry name" value="INT_Rci_Hp1_C"/>
    <property type="match status" value="1"/>
</dbReference>
<dbReference type="InterPro" id="IPR044068">
    <property type="entry name" value="CB"/>
</dbReference>
<dbReference type="GO" id="GO:0006310">
    <property type="term" value="P:DNA recombination"/>
    <property type="evidence" value="ECO:0007669"/>
    <property type="project" value="UniProtKB-KW"/>
</dbReference>
<organism evidence="8 9">
    <name type="scientific">Kiloniella spongiae</name>
    <dbReference type="NCBI Taxonomy" id="1489064"/>
    <lineage>
        <taxon>Bacteria</taxon>
        <taxon>Pseudomonadati</taxon>
        <taxon>Pseudomonadota</taxon>
        <taxon>Alphaproteobacteria</taxon>
        <taxon>Rhodospirillales</taxon>
        <taxon>Kiloniellaceae</taxon>
        <taxon>Kiloniella</taxon>
    </lineage>
</organism>
<dbReference type="GO" id="GO:0015074">
    <property type="term" value="P:DNA integration"/>
    <property type="evidence" value="ECO:0007669"/>
    <property type="project" value="UniProtKB-KW"/>
</dbReference>
<gene>
    <name evidence="8" type="ORF">WH96_01145</name>
</gene>
<keyword evidence="9" id="KW-1185">Reference proteome</keyword>
<feature type="domain" description="Core-binding (CB)" evidence="7">
    <location>
        <begin position="57"/>
        <end position="134"/>
    </location>
</feature>
<protein>
    <recommendedName>
        <fullName evidence="10">Tyr recombinase domain-containing protein</fullName>
    </recommendedName>
</protein>
<evidence type="ECO:0000256" key="1">
    <source>
        <dbReference type="ARBA" id="ARBA00008857"/>
    </source>
</evidence>
<keyword evidence="3 5" id="KW-0238">DNA-binding</keyword>
<evidence type="ECO:0000313" key="9">
    <source>
        <dbReference type="Proteomes" id="UP000035444"/>
    </source>
</evidence>
<dbReference type="InterPro" id="IPR011010">
    <property type="entry name" value="DNA_brk_join_enz"/>
</dbReference>